<feature type="domain" description="AAA+ ATPase" evidence="1">
    <location>
        <begin position="124"/>
        <end position="253"/>
    </location>
</feature>
<dbReference type="GO" id="GO:0005524">
    <property type="term" value="F:ATP binding"/>
    <property type="evidence" value="ECO:0007669"/>
    <property type="project" value="InterPro"/>
</dbReference>
<dbReference type="GeneID" id="13455423"/>
<protein>
    <submittedName>
        <fullName evidence="2">DnaC</fullName>
    </submittedName>
</protein>
<dbReference type="RefSeq" id="YP_006589950.1">
    <property type="nucleotide sequence ID" value="NC_018452.1"/>
</dbReference>
<reference evidence="2 3" key="1">
    <citation type="journal article" date="2012" name="Appl. Environ. Microbiol.">
        <title>Characterization of DC1, a broad-host-range Bcep22-like podovirus.</title>
        <authorList>
            <person name="Lynch K.H."/>
            <person name="Stothard P."/>
            <person name="Dennis J.J."/>
        </authorList>
    </citation>
    <scope>NUCLEOTIDE SEQUENCE [LARGE SCALE GENOMIC DNA]</scope>
</reference>
<accession>I6NMK5</accession>
<dbReference type="GO" id="GO:0006260">
    <property type="term" value="P:DNA replication"/>
    <property type="evidence" value="ECO:0007669"/>
    <property type="project" value="TreeGrafter"/>
</dbReference>
<dbReference type="PANTHER" id="PTHR30050">
    <property type="entry name" value="CHROMOSOMAL REPLICATION INITIATOR PROTEIN DNAA"/>
    <property type="match status" value="1"/>
</dbReference>
<proteinExistence type="predicted"/>
<sequence length="265" mass="30561">MRQATELIGGSINPQTYERASTCEKHGAYTERGGSLTGELHKAMWFGCPQCNREQREQEEREERARQERVRQARIEARLNQSGIPLAFRDRTFDNFVAETDEQRNALDVARAFAENFWTKHLPAGDFLVFGGNPGTGKSHLALAIMQHVMRHSTAMYIDAMALIRRVRATWRRDSEQSEEDVLHMLGFTVDLLAIDEIGVQRGTDDEQAIVFEIINRRYRDLRPTILMTNLDGKGMKEFLGARTMDRLYERGTMVPFLWGSHRRK</sequence>
<dbReference type="Proteomes" id="UP000007817">
    <property type="component" value="Segment"/>
</dbReference>
<dbReference type="InterPro" id="IPR027417">
    <property type="entry name" value="P-loop_NTPase"/>
</dbReference>
<dbReference type="SMART" id="SM00382">
    <property type="entry name" value="AAA"/>
    <property type="match status" value="1"/>
</dbReference>
<keyword evidence="3" id="KW-1185">Reference proteome</keyword>
<dbReference type="EMBL" id="JN662425">
    <property type="protein sequence ID" value="AEZ50839.1"/>
    <property type="molecule type" value="Genomic_DNA"/>
</dbReference>
<evidence type="ECO:0000313" key="3">
    <source>
        <dbReference type="Proteomes" id="UP000007817"/>
    </source>
</evidence>
<dbReference type="OrthoDB" id="7555at10239"/>
<dbReference type="SUPFAM" id="SSF52540">
    <property type="entry name" value="P-loop containing nucleoside triphosphate hydrolases"/>
    <property type="match status" value="1"/>
</dbReference>
<evidence type="ECO:0000259" key="1">
    <source>
        <dbReference type="SMART" id="SM00382"/>
    </source>
</evidence>
<evidence type="ECO:0000313" key="2">
    <source>
        <dbReference type="EMBL" id="AEZ50839.1"/>
    </source>
</evidence>
<dbReference type="InterPro" id="IPR002611">
    <property type="entry name" value="IstB_ATP-bd"/>
</dbReference>
<dbReference type="InterPro" id="IPR003593">
    <property type="entry name" value="AAA+_ATPase"/>
</dbReference>
<name>I6NMK5_9CAUD</name>
<dbReference type="CDD" id="cd00009">
    <property type="entry name" value="AAA"/>
    <property type="match status" value="1"/>
</dbReference>
<gene>
    <name evidence="2" type="ORF">DC1_00020</name>
</gene>
<organism evidence="2 3">
    <name type="scientific">Burkholderia phage DC1</name>
    <dbReference type="NCBI Taxonomy" id="2881398"/>
    <lineage>
        <taxon>Viruses</taxon>
        <taxon>Duplodnaviria</taxon>
        <taxon>Heunggongvirae</taxon>
        <taxon>Uroviricota</taxon>
        <taxon>Caudoviricetes</taxon>
        <taxon>Lessievirus</taxon>
        <taxon>Lessievirus DC1</taxon>
    </lineage>
</organism>
<dbReference type="Pfam" id="PF01695">
    <property type="entry name" value="IstB_IS21"/>
    <property type="match status" value="1"/>
</dbReference>
<dbReference type="Gene3D" id="3.40.50.300">
    <property type="entry name" value="P-loop containing nucleotide triphosphate hydrolases"/>
    <property type="match status" value="1"/>
</dbReference>
<dbReference type="KEGG" id="vg:13455423"/>
<dbReference type="PANTHER" id="PTHR30050:SF4">
    <property type="entry name" value="ATP-BINDING PROTEIN RV3427C IN INSERTION SEQUENCE-RELATED"/>
    <property type="match status" value="1"/>
</dbReference>